<dbReference type="EMBL" id="JANWTP010000022">
    <property type="protein sequence ID" value="MDC8637910.1"/>
    <property type="molecule type" value="Genomic_DNA"/>
</dbReference>
<dbReference type="PROSITE" id="PS51257">
    <property type="entry name" value="PROKAR_LIPOPROTEIN"/>
    <property type="match status" value="1"/>
</dbReference>
<keyword evidence="1" id="KW-0732">Signal</keyword>
<dbReference type="Proteomes" id="UP001140230">
    <property type="component" value="Unassembled WGS sequence"/>
</dbReference>
<dbReference type="RefSeq" id="WP_273663961.1">
    <property type="nucleotide sequence ID" value="NZ_CP168173.1"/>
</dbReference>
<accession>A0A9X3Z0G0</accession>
<protein>
    <recommendedName>
        <fullName evidence="4">DUF5625 domain-containing protein</fullName>
    </recommendedName>
</protein>
<reference evidence="2" key="2">
    <citation type="submission" date="2022-08" db="EMBL/GenBank/DDBJ databases">
        <authorList>
            <person name="Iruegas-Bocardo F."/>
            <person name="Weisberg A.J."/>
            <person name="Riutta E.R."/>
            <person name="Kilday K."/>
            <person name="Bonkowski J.C."/>
            <person name="Creswell T."/>
            <person name="Daughtrey M.L."/>
            <person name="Rane K."/>
            <person name="Grunwald N.J."/>
            <person name="Chang J.H."/>
            <person name="Putnam M.L."/>
        </authorList>
    </citation>
    <scope>NUCLEOTIDE SEQUENCE</scope>
    <source>
        <strain evidence="2">22-338</strain>
    </source>
</reference>
<evidence type="ECO:0008006" key="4">
    <source>
        <dbReference type="Google" id="ProtNLM"/>
    </source>
</evidence>
<reference evidence="2" key="1">
    <citation type="journal article" date="2022" name="Phytopathology">
        <title>Whole genome sequencing-based tracing of a 2022 introduction and outbreak of Xanthomonas hortorum pv. pelargonii.</title>
        <authorList>
            <person name="Iruegas Bocardo F."/>
            <person name="Weisberg A.J."/>
            <person name="Riutta E.R."/>
            <person name="Kilday K.B."/>
            <person name="Bonkowski J.C."/>
            <person name="Creswell T.C."/>
            <person name="Daughtrey M."/>
            <person name="Rane K.K."/>
            <person name="Grunwald N.J."/>
            <person name="Chang J.H."/>
            <person name="Putnam M."/>
        </authorList>
    </citation>
    <scope>NUCLEOTIDE SEQUENCE</scope>
    <source>
        <strain evidence="2">22-338</strain>
    </source>
</reference>
<comment type="caution">
    <text evidence="2">The sequence shown here is derived from an EMBL/GenBank/DDBJ whole genome shotgun (WGS) entry which is preliminary data.</text>
</comment>
<proteinExistence type="predicted"/>
<evidence type="ECO:0000313" key="3">
    <source>
        <dbReference type="Proteomes" id="UP001140230"/>
    </source>
</evidence>
<evidence type="ECO:0000313" key="2">
    <source>
        <dbReference type="EMBL" id="MDC8637910.1"/>
    </source>
</evidence>
<sequence>MRPNLKDLRFIFRGLWLSIVIAPMLSACSASAPAPTEKKDLFLSQPFRVDGANEHVRFEFEATPNNINLTQSYIVGLTLSRKGQFDPVTRLNHGEPPLRYALKVEACKWTGDQCLKIQTQDAFQQYMREEPSREKFFEWRKGKDDIKYVDVGAHTSDLSEWVVCSLPLENYGRYRIDISAQPGNPELRDPAAQISIQKRWTSSK</sequence>
<name>A0A9X3Z0G0_9XANT</name>
<feature type="signal peptide" evidence="1">
    <location>
        <begin position="1"/>
        <end position="32"/>
    </location>
</feature>
<dbReference type="AlphaFoldDB" id="A0A9X3Z0G0"/>
<gene>
    <name evidence="2" type="ORF">NY667_08765</name>
</gene>
<organism evidence="2 3">
    <name type="scientific">Xanthomonas hortorum pv. hederae</name>
    <dbReference type="NCBI Taxonomy" id="453603"/>
    <lineage>
        <taxon>Bacteria</taxon>
        <taxon>Pseudomonadati</taxon>
        <taxon>Pseudomonadota</taxon>
        <taxon>Gammaproteobacteria</taxon>
        <taxon>Lysobacterales</taxon>
        <taxon>Lysobacteraceae</taxon>
        <taxon>Xanthomonas</taxon>
    </lineage>
</organism>
<evidence type="ECO:0000256" key="1">
    <source>
        <dbReference type="SAM" id="SignalP"/>
    </source>
</evidence>
<feature type="chain" id="PRO_5040730579" description="DUF5625 domain-containing protein" evidence="1">
    <location>
        <begin position="33"/>
        <end position="204"/>
    </location>
</feature>